<evidence type="ECO:0008006" key="5">
    <source>
        <dbReference type="Google" id="ProtNLM"/>
    </source>
</evidence>
<dbReference type="EMBL" id="BAAATK010000001">
    <property type="protein sequence ID" value="GAA2420616.1"/>
    <property type="molecule type" value="Genomic_DNA"/>
</dbReference>
<evidence type="ECO:0000313" key="3">
    <source>
        <dbReference type="EMBL" id="GAA2420616.1"/>
    </source>
</evidence>
<feature type="signal peptide" evidence="2">
    <location>
        <begin position="1"/>
        <end position="25"/>
    </location>
</feature>
<feature type="chain" id="PRO_5047513524" description="Secreted protein" evidence="2">
    <location>
        <begin position="26"/>
        <end position="89"/>
    </location>
</feature>
<keyword evidence="2" id="KW-0732">Signal</keyword>
<reference evidence="3 4" key="1">
    <citation type="journal article" date="2019" name="Int. J. Syst. Evol. Microbiol.">
        <title>The Global Catalogue of Microorganisms (GCM) 10K type strain sequencing project: providing services to taxonomists for standard genome sequencing and annotation.</title>
        <authorList>
            <consortium name="The Broad Institute Genomics Platform"/>
            <consortium name="The Broad Institute Genome Sequencing Center for Infectious Disease"/>
            <person name="Wu L."/>
            <person name="Ma J."/>
        </authorList>
    </citation>
    <scope>NUCLEOTIDE SEQUENCE [LARGE SCALE GENOMIC DNA]</scope>
    <source>
        <strain evidence="3 4">JCM 6922</strain>
    </source>
</reference>
<organism evidence="3 4">
    <name type="scientific">Streptomyces glaucus</name>
    <dbReference type="NCBI Taxonomy" id="284029"/>
    <lineage>
        <taxon>Bacteria</taxon>
        <taxon>Bacillati</taxon>
        <taxon>Actinomycetota</taxon>
        <taxon>Actinomycetes</taxon>
        <taxon>Kitasatosporales</taxon>
        <taxon>Streptomycetaceae</taxon>
        <taxon>Streptomyces</taxon>
    </lineage>
</organism>
<name>A0ABN3J2I7_9ACTN</name>
<proteinExistence type="predicted"/>
<sequence>MKPLKAAAVLAGSLIASGAAAPAFAHSGPAPAGLNAISPLRNVTVLDVPLPDGAKALYADENSLIETVRKTPAALDHHRAPQGGPRQRG</sequence>
<comment type="caution">
    <text evidence="3">The sequence shown here is derived from an EMBL/GenBank/DDBJ whole genome shotgun (WGS) entry which is preliminary data.</text>
</comment>
<evidence type="ECO:0000313" key="4">
    <source>
        <dbReference type="Proteomes" id="UP001500460"/>
    </source>
</evidence>
<dbReference type="RefSeq" id="WP_344599428.1">
    <property type="nucleotide sequence ID" value="NZ_BAAATK010000001.1"/>
</dbReference>
<keyword evidence="4" id="KW-1185">Reference proteome</keyword>
<dbReference type="Proteomes" id="UP001500460">
    <property type="component" value="Unassembled WGS sequence"/>
</dbReference>
<feature type="region of interest" description="Disordered" evidence="1">
    <location>
        <begin position="69"/>
        <end position="89"/>
    </location>
</feature>
<evidence type="ECO:0000256" key="1">
    <source>
        <dbReference type="SAM" id="MobiDB-lite"/>
    </source>
</evidence>
<accession>A0ABN3J2I7</accession>
<gene>
    <name evidence="3" type="ORF">GCM10010421_02360</name>
</gene>
<evidence type="ECO:0000256" key="2">
    <source>
        <dbReference type="SAM" id="SignalP"/>
    </source>
</evidence>
<protein>
    <recommendedName>
        <fullName evidence="5">Secreted protein</fullName>
    </recommendedName>
</protein>